<feature type="compositionally biased region" description="Polar residues" evidence="1">
    <location>
        <begin position="55"/>
        <end position="70"/>
    </location>
</feature>
<proteinExistence type="predicted"/>
<feature type="region of interest" description="Disordered" evidence="1">
    <location>
        <begin position="46"/>
        <end position="70"/>
    </location>
</feature>
<gene>
    <name evidence="2" type="ORF">MANES_04G155000</name>
</gene>
<sequence length="70" mass="8258">MQNQYRFKILVIPCRTSVPNSTLKRNIRRNKLEKRNTRTSYEVHKFSAQSEEHSYTIQSSQIQAQSDGND</sequence>
<name>A0A2C9W4A5_MANES</name>
<protein>
    <submittedName>
        <fullName evidence="2">Uncharacterized protein</fullName>
    </submittedName>
</protein>
<evidence type="ECO:0000313" key="2">
    <source>
        <dbReference type="EMBL" id="OAY53334.1"/>
    </source>
</evidence>
<reference evidence="2" key="1">
    <citation type="submission" date="2016-02" db="EMBL/GenBank/DDBJ databases">
        <title>WGS assembly of Manihot esculenta.</title>
        <authorList>
            <person name="Bredeson J.V."/>
            <person name="Prochnik S.E."/>
            <person name="Lyons J.B."/>
            <person name="Schmutz J."/>
            <person name="Grimwood J."/>
            <person name="Vrebalov J."/>
            <person name="Bart R.S."/>
            <person name="Amuge T."/>
            <person name="Ferguson M.E."/>
            <person name="Green R."/>
            <person name="Putnam N."/>
            <person name="Stites J."/>
            <person name="Rounsley S."/>
            <person name="Rokhsar D.S."/>
        </authorList>
    </citation>
    <scope>NUCLEOTIDE SEQUENCE [LARGE SCALE GENOMIC DNA]</scope>
    <source>
        <tissue evidence="2">Leaf</tissue>
    </source>
</reference>
<evidence type="ECO:0000256" key="1">
    <source>
        <dbReference type="SAM" id="MobiDB-lite"/>
    </source>
</evidence>
<organism evidence="2">
    <name type="scientific">Manihot esculenta</name>
    <name type="common">Cassava</name>
    <name type="synonym">Jatropha manihot</name>
    <dbReference type="NCBI Taxonomy" id="3983"/>
    <lineage>
        <taxon>Eukaryota</taxon>
        <taxon>Viridiplantae</taxon>
        <taxon>Streptophyta</taxon>
        <taxon>Embryophyta</taxon>
        <taxon>Tracheophyta</taxon>
        <taxon>Spermatophyta</taxon>
        <taxon>Magnoliopsida</taxon>
        <taxon>eudicotyledons</taxon>
        <taxon>Gunneridae</taxon>
        <taxon>Pentapetalae</taxon>
        <taxon>rosids</taxon>
        <taxon>fabids</taxon>
        <taxon>Malpighiales</taxon>
        <taxon>Euphorbiaceae</taxon>
        <taxon>Crotonoideae</taxon>
        <taxon>Manihoteae</taxon>
        <taxon>Manihot</taxon>
    </lineage>
</organism>
<accession>A0A2C9W4A5</accession>
<dbReference type="EMBL" id="CM004390">
    <property type="protein sequence ID" value="OAY53334.1"/>
    <property type="molecule type" value="Genomic_DNA"/>
</dbReference>
<dbReference type="AlphaFoldDB" id="A0A2C9W4A5"/>